<dbReference type="InterPro" id="IPR052164">
    <property type="entry name" value="Anthracycline_SecMetBiosynth"/>
</dbReference>
<dbReference type="EMBL" id="QJKF01000002">
    <property type="protein sequence ID" value="PXX69091.1"/>
    <property type="molecule type" value="Genomic_DNA"/>
</dbReference>
<evidence type="ECO:0000313" key="3">
    <source>
        <dbReference type="Proteomes" id="UP000247569"/>
    </source>
</evidence>
<dbReference type="AlphaFoldDB" id="A0A318KWF7"/>
<dbReference type="SUPFAM" id="SSF54593">
    <property type="entry name" value="Glyoxalase/Bleomycin resistance protein/Dihydroxybiphenyl dioxygenase"/>
    <property type="match status" value="2"/>
</dbReference>
<dbReference type="Gene3D" id="3.10.180.10">
    <property type="entry name" value="2,3-Dihydroxybiphenyl 1,2-Dioxygenase, domain 1"/>
    <property type="match status" value="2"/>
</dbReference>
<sequence>MPTHDGSWPQGTPCWVDSQVDDTARARAFYAELFGWEIMDSPPDAGGYLMALRHGRPAAGIGPKPGGAAMPSVWTTYFAADSADDIAEKVTAAGGSVMMPPFDVLDVGRMFVAADPVGAIFGVWEAKAHKGAGVYNEDGAYCWNELHTDRYKQAQEFYAAVFGWHYTEIGDGQNFVYSTFGLAQDGDPVGGVNDASKTPGDAPSFWLTWFQVDNTDAAVAKATELGATVLMGVHDSAFGRMGVLQGPQGEAFGVIDPATTVSEPGAGS</sequence>
<dbReference type="Proteomes" id="UP000247569">
    <property type="component" value="Unassembled WGS sequence"/>
</dbReference>
<reference evidence="2 3" key="1">
    <citation type="submission" date="2018-05" db="EMBL/GenBank/DDBJ databases">
        <title>Genomic Encyclopedia of Type Strains, Phase IV (KMG-IV): sequencing the most valuable type-strain genomes for metagenomic binning, comparative biology and taxonomic classification.</title>
        <authorList>
            <person name="Goeker M."/>
        </authorList>
    </citation>
    <scope>NUCLEOTIDE SEQUENCE [LARGE SCALE GENOMIC DNA]</scope>
    <source>
        <strain evidence="2 3">DSM 44704</strain>
    </source>
</reference>
<dbReference type="PANTHER" id="PTHR33993">
    <property type="entry name" value="GLYOXALASE-RELATED"/>
    <property type="match status" value="1"/>
</dbReference>
<dbReference type="Pfam" id="PF00903">
    <property type="entry name" value="Glyoxalase"/>
    <property type="match status" value="2"/>
</dbReference>
<keyword evidence="3" id="KW-1185">Reference proteome</keyword>
<dbReference type="CDD" id="cd07247">
    <property type="entry name" value="SgaA_N_like"/>
    <property type="match status" value="2"/>
</dbReference>
<name>A0A318KWF7_9NOCA</name>
<dbReference type="PROSITE" id="PS51819">
    <property type="entry name" value="VOC"/>
    <property type="match status" value="2"/>
</dbReference>
<dbReference type="OrthoDB" id="9793039at2"/>
<feature type="domain" description="VOC" evidence="1">
    <location>
        <begin position="12"/>
        <end position="126"/>
    </location>
</feature>
<evidence type="ECO:0000313" key="2">
    <source>
        <dbReference type="EMBL" id="PXX69091.1"/>
    </source>
</evidence>
<dbReference type="RefSeq" id="WP_040738120.1">
    <property type="nucleotide sequence ID" value="NZ_QJKF01000002.1"/>
</dbReference>
<dbReference type="InterPro" id="IPR037523">
    <property type="entry name" value="VOC_core"/>
</dbReference>
<gene>
    <name evidence="2" type="ORF">DFR70_102778</name>
</gene>
<comment type="caution">
    <text evidence="2">The sequence shown here is derived from an EMBL/GenBank/DDBJ whole genome shotgun (WGS) entry which is preliminary data.</text>
</comment>
<dbReference type="InterPro" id="IPR004360">
    <property type="entry name" value="Glyas_Fos-R_dOase_dom"/>
</dbReference>
<accession>A0A318KWF7</accession>
<dbReference type="InterPro" id="IPR029068">
    <property type="entry name" value="Glyas_Bleomycin-R_OHBP_Dase"/>
</dbReference>
<protein>
    <recommendedName>
        <fullName evidence="1">VOC domain-containing protein</fullName>
    </recommendedName>
</protein>
<proteinExistence type="predicted"/>
<dbReference type="PANTHER" id="PTHR33993:SF14">
    <property type="entry name" value="GB|AAF24581.1"/>
    <property type="match status" value="1"/>
</dbReference>
<feature type="domain" description="VOC" evidence="1">
    <location>
        <begin position="140"/>
        <end position="257"/>
    </location>
</feature>
<evidence type="ECO:0000259" key="1">
    <source>
        <dbReference type="PROSITE" id="PS51819"/>
    </source>
</evidence>
<organism evidence="2 3">
    <name type="scientific">Nocardia tenerifensis</name>
    <dbReference type="NCBI Taxonomy" id="228006"/>
    <lineage>
        <taxon>Bacteria</taxon>
        <taxon>Bacillati</taxon>
        <taxon>Actinomycetota</taxon>
        <taxon>Actinomycetes</taxon>
        <taxon>Mycobacteriales</taxon>
        <taxon>Nocardiaceae</taxon>
        <taxon>Nocardia</taxon>
    </lineage>
</organism>